<dbReference type="HOGENOM" id="CLU_594851_0_0_1"/>
<evidence type="ECO:0000256" key="1">
    <source>
        <dbReference type="SAM" id="MobiDB-lite"/>
    </source>
</evidence>
<feature type="region of interest" description="Disordered" evidence="1">
    <location>
        <begin position="248"/>
        <end position="271"/>
    </location>
</feature>
<dbReference type="KEGG" id="dpx:DAPPUDRAFT_122708"/>
<proteinExistence type="predicted"/>
<evidence type="ECO:0000313" key="3">
    <source>
        <dbReference type="Proteomes" id="UP000000305"/>
    </source>
</evidence>
<reference evidence="2 3" key="1">
    <citation type="journal article" date="2011" name="Science">
        <title>The ecoresponsive genome of Daphnia pulex.</title>
        <authorList>
            <person name="Colbourne J.K."/>
            <person name="Pfrender M.E."/>
            <person name="Gilbert D."/>
            <person name="Thomas W.K."/>
            <person name="Tucker A."/>
            <person name="Oakley T.H."/>
            <person name="Tokishita S."/>
            <person name="Aerts A."/>
            <person name="Arnold G.J."/>
            <person name="Basu M.K."/>
            <person name="Bauer D.J."/>
            <person name="Caceres C.E."/>
            <person name="Carmel L."/>
            <person name="Casola C."/>
            <person name="Choi J.H."/>
            <person name="Detter J.C."/>
            <person name="Dong Q."/>
            <person name="Dusheyko S."/>
            <person name="Eads B.D."/>
            <person name="Frohlich T."/>
            <person name="Geiler-Samerotte K.A."/>
            <person name="Gerlach D."/>
            <person name="Hatcher P."/>
            <person name="Jogdeo S."/>
            <person name="Krijgsveld J."/>
            <person name="Kriventseva E.V."/>
            <person name="Kultz D."/>
            <person name="Laforsch C."/>
            <person name="Lindquist E."/>
            <person name="Lopez J."/>
            <person name="Manak J.R."/>
            <person name="Muller J."/>
            <person name="Pangilinan J."/>
            <person name="Patwardhan R.P."/>
            <person name="Pitluck S."/>
            <person name="Pritham E.J."/>
            <person name="Rechtsteiner A."/>
            <person name="Rho M."/>
            <person name="Rogozin I.B."/>
            <person name="Sakarya O."/>
            <person name="Salamov A."/>
            <person name="Schaack S."/>
            <person name="Shapiro H."/>
            <person name="Shiga Y."/>
            <person name="Skalitzky C."/>
            <person name="Smith Z."/>
            <person name="Souvorov A."/>
            <person name="Sung W."/>
            <person name="Tang Z."/>
            <person name="Tsuchiya D."/>
            <person name="Tu H."/>
            <person name="Vos H."/>
            <person name="Wang M."/>
            <person name="Wolf Y.I."/>
            <person name="Yamagata H."/>
            <person name="Yamada T."/>
            <person name="Ye Y."/>
            <person name="Shaw J.R."/>
            <person name="Andrews J."/>
            <person name="Crease T.J."/>
            <person name="Tang H."/>
            <person name="Lucas S.M."/>
            <person name="Robertson H.M."/>
            <person name="Bork P."/>
            <person name="Koonin E.V."/>
            <person name="Zdobnov E.M."/>
            <person name="Grigoriev I.V."/>
            <person name="Lynch M."/>
            <person name="Boore J.L."/>
        </authorList>
    </citation>
    <scope>NUCLEOTIDE SEQUENCE [LARGE SCALE GENOMIC DNA]</scope>
</reference>
<keyword evidence="3" id="KW-1185">Reference proteome</keyword>
<feature type="region of interest" description="Disordered" evidence="1">
    <location>
        <begin position="1"/>
        <end position="25"/>
    </location>
</feature>
<gene>
    <name evidence="2" type="ORF">DAPPUDRAFT_122708</name>
</gene>
<dbReference type="EMBL" id="GL735296">
    <property type="protein sequence ID" value="EFX60935.1"/>
    <property type="molecule type" value="Genomic_DNA"/>
</dbReference>
<dbReference type="Proteomes" id="UP000000305">
    <property type="component" value="Unassembled WGS sequence"/>
</dbReference>
<protein>
    <submittedName>
        <fullName evidence="2">Uncharacterized protein</fullName>
    </submittedName>
</protein>
<dbReference type="InParanoid" id="E9I4Z5"/>
<evidence type="ECO:0000313" key="2">
    <source>
        <dbReference type="EMBL" id="EFX60935.1"/>
    </source>
</evidence>
<sequence length="460" mass="51833">MTESHQDRKRAHPVDSEEEGNDRDESVLEGVFVRRKAKPRISQGWYGGMIYQNQWSGDIYKSISAYHLGRIRKSVLARELARQPIPPVEAYVLGLEDNDTAAYLDSVFDQDWLDGYQDDIAHKFSEESKCAVWHSSSGSDHLLAYQMGAPGTGVNPAMAHSTANGGIDRHRMARYYNVVEAEDKTRATIYNTEHDVERLMDMFLAAKPHPTGLVVFRGVGGGLGGVCAAAAVDWPGCGLRERFVAVSTTPPNQRKRQAMDENEEPPQSRHKQAKLDVTVFLDRVSDAEVAVMLYERAVLAQSEKYPEVVRIREEKEKLDAEARLLQLKGVKGSPCTIKELPYKYRYAVHRLKRMTERCVSQKRPGLYITVSEYTSPPSFMVTTSPTEDAIFAFRMRQDTAIKAEQFMYQRLLIGRIGAETGLRLMDYTSFARLVVQVANGFMEDDDEGPVQSFALAVFDD</sequence>
<dbReference type="AlphaFoldDB" id="E9I4Z5"/>
<accession>E9I4Z5</accession>
<organism evidence="2 3">
    <name type="scientific">Daphnia pulex</name>
    <name type="common">Water flea</name>
    <dbReference type="NCBI Taxonomy" id="6669"/>
    <lineage>
        <taxon>Eukaryota</taxon>
        <taxon>Metazoa</taxon>
        <taxon>Ecdysozoa</taxon>
        <taxon>Arthropoda</taxon>
        <taxon>Crustacea</taxon>
        <taxon>Branchiopoda</taxon>
        <taxon>Diplostraca</taxon>
        <taxon>Cladocera</taxon>
        <taxon>Anomopoda</taxon>
        <taxon>Daphniidae</taxon>
        <taxon>Daphnia</taxon>
    </lineage>
</organism>
<name>E9I4Z5_DAPPU</name>